<reference evidence="2" key="1">
    <citation type="journal article" date="2019" name="Int. J. Syst. Evol. Microbiol.">
        <title>The Global Catalogue of Microorganisms (GCM) 10K type strain sequencing project: providing services to taxonomists for standard genome sequencing and annotation.</title>
        <authorList>
            <consortium name="The Broad Institute Genomics Platform"/>
            <consortium name="The Broad Institute Genome Sequencing Center for Infectious Disease"/>
            <person name="Wu L."/>
            <person name="Ma J."/>
        </authorList>
    </citation>
    <scope>NUCLEOTIDE SEQUENCE [LARGE SCALE GENOMIC DNA]</scope>
    <source>
        <strain evidence="2">JCM 17858</strain>
    </source>
</reference>
<dbReference type="EMBL" id="BAABGR010000015">
    <property type="protein sequence ID" value="GAA4515230.1"/>
    <property type="molecule type" value="Genomic_DNA"/>
</dbReference>
<gene>
    <name evidence="1" type="ORF">GCM10023173_12780</name>
</gene>
<sequence length="64" mass="6772">MRYSIGVINEISAISLAANLQKIDVLRSIKLTAAANSFVLVQAKKAIPEGMARTNSVSTLGNLV</sequence>
<dbReference type="Proteomes" id="UP001500394">
    <property type="component" value="Unassembled WGS sequence"/>
</dbReference>
<protein>
    <submittedName>
        <fullName evidence="1">Uncharacterized protein</fullName>
    </submittedName>
</protein>
<name>A0ABP8R0Y7_9SPHI</name>
<comment type="caution">
    <text evidence="1">The sequence shown here is derived from an EMBL/GenBank/DDBJ whole genome shotgun (WGS) entry which is preliminary data.</text>
</comment>
<accession>A0ABP8R0Y7</accession>
<evidence type="ECO:0000313" key="1">
    <source>
        <dbReference type="EMBL" id="GAA4515230.1"/>
    </source>
</evidence>
<keyword evidence="2" id="KW-1185">Reference proteome</keyword>
<proteinExistence type="predicted"/>
<organism evidence="1 2">
    <name type="scientific">Sphingobacterium thermophilum</name>
    <dbReference type="NCBI Taxonomy" id="768534"/>
    <lineage>
        <taxon>Bacteria</taxon>
        <taxon>Pseudomonadati</taxon>
        <taxon>Bacteroidota</taxon>
        <taxon>Sphingobacteriia</taxon>
        <taxon>Sphingobacteriales</taxon>
        <taxon>Sphingobacteriaceae</taxon>
        <taxon>Sphingobacterium</taxon>
    </lineage>
</organism>
<evidence type="ECO:0000313" key="2">
    <source>
        <dbReference type="Proteomes" id="UP001500394"/>
    </source>
</evidence>